<dbReference type="AlphaFoldDB" id="A0A285RIK5"/>
<keyword evidence="1 2" id="KW-0535">Nitrogen fixation</keyword>
<dbReference type="Proteomes" id="UP000219111">
    <property type="component" value="Unassembled WGS sequence"/>
</dbReference>
<evidence type="ECO:0000313" key="3">
    <source>
        <dbReference type="EMBL" id="SOB93943.1"/>
    </source>
</evidence>
<proteinExistence type="inferred from homology"/>
<evidence type="ECO:0000256" key="1">
    <source>
        <dbReference type="ARBA" id="ARBA00023231"/>
    </source>
</evidence>
<dbReference type="NCBIfam" id="NF033689">
    <property type="entry name" value="N2Fix_CO_CowN"/>
    <property type="match status" value="1"/>
</dbReference>
<gene>
    <name evidence="2" type="primary">cowN</name>
    <name evidence="3" type="ORF">SAMN05877831_101286</name>
</gene>
<protein>
    <recommendedName>
        <fullName evidence="2">N(2)-fixation sustaining protein CowN</fullName>
    </recommendedName>
    <alternativeName>
        <fullName evidence="2">CO weal-nitrogenase</fullName>
    </alternativeName>
</protein>
<accession>A0A285RIK5</accession>
<evidence type="ECO:0000256" key="2">
    <source>
        <dbReference type="HAMAP-Rule" id="MF_02117"/>
    </source>
</evidence>
<comment type="similarity">
    <text evidence="2">Belongs to the CowN family.</text>
</comment>
<dbReference type="Pfam" id="PF20543">
    <property type="entry name" value="CowN"/>
    <property type="match status" value="1"/>
</dbReference>
<name>A0A285RIK5_9RHOB</name>
<dbReference type="GO" id="GO:0009399">
    <property type="term" value="P:nitrogen fixation"/>
    <property type="evidence" value="ECO:0007669"/>
    <property type="project" value="UniProtKB-UniRule"/>
</dbReference>
<sequence length="92" mass="10811">MNDETPDRYVTFLGLDCDAKADRLYQMLQARMAGNDSRWVAYFEKKLTENERMGHDMLRFVGAQVNALMSFFEEEDDEEALALLYHLEHHCC</sequence>
<dbReference type="InterPro" id="IPR024899">
    <property type="entry name" value="CowN"/>
</dbReference>
<dbReference type="EMBL" id="OBMT01000001">
    <property type="protein sequence ID" value="SOB93943.1"/>
    <property type="molecule type" value="Genomic_DNA"/>
</dbReference>
<reference evidence="4" key="1">
    <citation type="submission" date="2017-08" db="EMBL/GenBank/DDBJ databases">
        <authorList>
            <person name="Varghese N."/>
            <person name="Submissions S."/>
        </authorList>
    </citation>
    <scope>NUCLEOTIDE SEQUENCE [LARGE SCALE GENOMIC DNA]</scope>
    <source>
        <strain evidence="4">JA276</strain>
    </source>
</reference>
<comment type="function">
    <text evidence="2">Is required to sustain N(2)-dependent growth in the presence of low levels of carbon monoxide (CO). Probably acts by protecting the N(2) fixation ability of the nitrogenase complex, which is inactivated in the presence of CO.</text>
</comment>
<dbReference type="OrthoDB" id="7689335at2"/>
<organism evidence="3 4">
    <name type="scientific">Rhodobacter maris</name>
    <dbReference type="NCBI Taxonomy" id="446682"/>
    <lineage>
        <taxon>Bacteria</taxon>
        <taxon>Pseudomonadati</taxon>
        <taxon>Pseudomonadota</taxon>
        <taxon>Alphaproteobacteria</taxon>
        <taxon>Rhodobacterales</taxon>
        <taxon>Rhodobacter group</taxon>
        <taxon>Rhodobacter</taxon>
    </lineage>
</organism>
<evidence type="ECO:0000313" key="4">
    <source>
        <dbReference type="Proteomes" id="UP000219111"/>
    </source>
</evidence>
<dbReference type="RefSeq" id="WP_097068320.1">
    <property type="nucleotide sequence ID" value="NZ_OBMT01000001.1"/>
</dbReference>
<keyword evidence="4" id="KW-1185">Reference proteome</keyword>
<dbReference type="HAMAP" id="MF_02117">
    <property type="entry name" value="CowN"/>
    <property type="match status" value="1"/>
</dbReference>